<protein>
    <submittedName>
        <fullName evidence="1">Uncharacterized protein</fullName>
    </submittedName>
</protein>
<name>A0ACD5AP23_9ACTN</name>
<dbReference type="EMBL" id="CP146022">
    <property type="protein sequence ID" value="WWQ68785.1"/>
    <property type="molecule type" value="Genomic_DNA"/>
</dbReference>
<organism evidence="1 2">
    <name type="scientific">Streptomyces citrinus</name>
    <dbReference type="NCBI Taxonomy" id="3118173"/>
    <lineage>
        <taxon>Bacteria</taxon>
        <taxon>Bacillati</taxon>
        <taxon>Actinomycetota</taxon>
        <taxon>Actinomycetes</taxon>
        <taxon>Kitasatosporales</taxon>
        <taxon>Streptomycetaceae</taxon>
        <taxon>Streptomyces</taxon>
    </lineage>
</organism>
<dbReference type="Proteomes" id="UP001432251">
    <property type="component" value="Chromosome"/>
</dbReference>
<keyword evidence="2" id="KW-1185">Reference proteome</keyword>
<proteinExistence type="predicted"/>
<gene>
    <name evidence="1" type="ORF">V2W30_39245</name>
</gene>
<accession>A0ACD5AP23</accession>
<evidence type="ECO:0000313" key="2">
    <source>
        <dbReference type="Proteomes" id="UP001432251"/>
    </source>
</evidence>
<reference evidence="1" key="1">
    <citation type="journal article" date="2025" name="Int. J. Syst. Evol. Microbiol.">
        <title>Streptomyces citrinus sp. nov., with yellow diffusible pigment.</title>
        <authorList>
            <person name="He Y."/>
            <person name="Yang E."/>
            <person name="Xu J."/>
            <person name="Sun Y."/>
            <person name="Sun L."/>
        </authorList>
    </citation>
    <scope>NUCLEOTIDE SEQUENCE</scope>
    <source>
        <strain evidence="1">Q6</strain>
    </source>
</reference>
<evidence type="ECO:0000313" key="1">
    <source>
        <dbReference type="EMBL" id="WWQ68785.1"/>
    </source>
</evidence>
<sequence>MRASSAAAGLTAVAAVLLALPPVSATAASAGPRAAQIEVVRSSNAYVVVESSGHPVVCPSNEVLLDRAHVGDENGWTIYRCGSVFIGGTRVQVSAPKWSAPQMESDSVFTAGAGEVLVGRSHEEDEQGPTRYATATMTVSGRPVQLASPGRRTEWQPESVSNFLAMPGEVMVGRQHEGDENGGTRHLYAKVLAG</sequence>